<dbReference type="EMBL" id="VTAW01000003">
    <property type="protein sequence ID" value="TYT63253.1"/>
    <property type="molecule type" value="Genomic_DNA"/>
</dbReference>
<dbReference type="Gene3D" id="3.40.50.620">
    <property type="entry name" value="HUPs"/>
    <property type="match status" value="1"/>
</dbReference>
<dbReference type="Proteomes" id="UP000324104">
    <property type="component" value="Unassembled WGS sequence"/>
</dbReference>
<dbReference type="InterPro" id="IPR006016">
    <property type="entry name" value="UspA"/>
</dbReference>
<evidence type="ECO:0000313" key="3">
    <source>
        <dbReference type="EMBL" id="TYT63253.1"/>
    </source>
</evidence>
<dbReference type="SUPFAM" id="SSF52402">
    <property type="entry name" value="Adenine nucleotide alpha hydrolases-like"/>
    <property type="match status" value="1"/>
</dbReference>
<evidence type="ECO:0000256" key="1">
    <source>
        <dbReference type="ARBA" id="ARBA00008791"/>
    </source>
</evidence>
<gene>
    <name evidence="3" type="ORF">FYC77_04060</name>
</gene>
<dbReference type="InterPro" id="IPR014729">
    <property type="entry name" value="Rossmann-like_a/b/a_fold"/>
</dbReference>
<dbReference type="PRINTS" id="PR01438">
    <property type="entry name" value="UNVRSLSTRESS"/>
</dbReference>
<protein>
    <submittedName>
        <fullName evidence="3">Universal stress protein</fullName>
    </submittedName>
</protein>
<dbReference type="RefSeq" id="WP_149080229.1">
    <property type="nucleotide sequence ID" value="NZ_VTAW01000003.1"/>
</dbReference>
<sequence>MEILVPLDDSEPAREALEFAAREHPDATIVAVHIIDPGTMAYGEGSVYAYDALLEAQQEQAAKLFEEAADLASAHDVTLETETTVGRAGREIVAFADERDVDRIVIGSHGRSGASRVLLGSVAEHVARRSPVPVTIVR</sequence>
<accession>A0A5D5AQH4</accession>
<feature type="domain" description="UspA" evidence="2">
    <location>
        <begin position="3"/>
        <end position="138"/>
    </location>
</feature>
<evidence type="ECO:0000259" key="2">
    <source>
        <dbReference type="Pfam" id="PF00582"/>
    </source>
</evidence>
<comment type="similarity">
    <text evidence="1">Belongs to the universal stress protein A family.</text>
</comment>
<reference evidence="3 4" key="1">
    <citation type="submission" date="2019-08" db="EMBL/GenBank/DDBJ databases">
        <title>Archaea genome.</title>
        <authorList>
            <person name="Kajale S."/>
            <person name="Shouche Y."/>
            <person name="Deshpande N."/>
            <person name="Sharma A."/>
        </authorList>
    </citation>
    <scope>NUCLEOTIDE SEQUENCE [LARGE SCALE GENOMIC DNA]</scope>
    <source>
        <strain evidence="3 4">ESP3B_9</strain>
    </source>
</reference>
<dbReference type="PANTHER" id="PTHR46268">
    <property type="entry name" value="STRESS RESPONSE PROTEIN NHAX"/>
    <property type="match status" value="1"/>
</dbReference>
<keyword evidence="4" id="KW-1185">Reference proteome</keyword>
<evidence type="ECO:0000313" key="4">
    <source>
        <dbReference type="Proteomes" id="UP000324104"/>
    </source>
</evidence>
<dbReference type="PANTHER" id="PTHR46268:SF24">
    <property type="entry name" value="UNIVERSAL STRESS PROTEIN"/>
    <property type="match status" value="1"/>
</dbReference>
<dbReference type="AlphaFoldDB" id="A0A5D5AQH4"/>
<dbReference type="Pfam" id="PF00582">
    <property type="entry name" value="Usp"/>
    <property type="match status" value="1"/>
</dbReference>
<comment type="caution">
    <text evidence="3">The sequence shown here is derived from an EMBL/GenBank/DDBJ whole genome shotgun (WGS) entry which is preliminary data.</text>
</comment>
<dbReference type="CDD" id="cd00293">
    <property type="entry name" value="USP-like"/>
    <property type="match status" value="1"/>
</dbReference>
<name>A0A5D5AQH4_9EURY</name>
<organism evidence="3 4">
    <name type="scientific">Natrialba swarupiae</name>
    <dbReference type="NCBI Taxonomy" id="2448032"/>
    <lineage>
        <taxon>Archaea</taxon>
        <taxon>Methanobacteriati</taxon>
        <taxon>Methanobacteriota</taxon>
        <taxon>Stenosarchaea group</taxon>
        <taxon>Halobacteria</taxon>
        <taxon>Halobacteriales</taxon>
        <taxon>Natrialbaceae</taxon>
        <taxon>Natrialba</taxon>
    </lineage>
</organism>
<proteinExistence type="inferred from homology"/>
<dbReference type="InterPro" id="IPR006015">
    <property type="entry name" value="Universal_stress_UspA"/>
</dbReference>